<keyword evidence="1" id="KW-0732">Signal</keyword>
<evidence type="ECO:0000313" key="3">
    <source>
        <dbReference type="EMBL" id="GMM35269.1"/>
    </source>
</evidence>
<dbReference type="PROSITE" id="PS51767">
    <property type="entry name" value="PEPTIDASE_A1"/>
    <property type="match status" value="1"/>
</dbReference>
<evidence type="ECO:0000259" key="2">
    <source>
        <dbReference type="PROSITE" id="PS51767"/>
    </source>
</evidence>
<organism evidence="3 4">
    <name type="scientific">Saccharomycopsis crataegensis</name>
    <dbReference type="NCBI Taxonomy" id="43959"/>
    <lineage>
        <taxon>Eukaryota</taxon>
        <taxon>Fungi</taxon>
        <taxon>Dikarya</taxon>
        <taxon>Ascomycota</taxon>
        <taxon>Saccharomycotina</taxon>
        <taxon>Saccharomycetes</taxon>
        <taxon>Saccharomycopsidaceae</taxon>
        <taxon>Saccharomycopsis</taxon>
    </lineage>
</organism>
<dbReference type="Proteomes" id="UP001360560">
    <property type="component" value="Unassembled WGS sequence"/>
</dbReference>
<dbReference type="InterPro" id="IPR021109">
    <property type="entry name" value="Peptidase_aspartic_dom_sf"/>
</dbReference>
<gene>
    <name evidence="3" type="ORF">DASC09_025940</name>
</gene>
<evidence type="ECO:0000313" key="4">
    <source>
        <dbReference type="Proteomes" id="UP001360560"/>
    </source>
</evidence>
<evidence type="ECO:0000256" key="1">
    <source>
        <dbReference type="SAM" id="SignalP"/>
    </source>
</evidence>
<dbReference type="AlphaFoldDB" id="A0AAV5QKW4"/>
<proteinExistence type="predicted"/>
<protein>
    <recommendedName>
        <fullName evidence="2">Peptidase A1 domain-containing protein</fullName>
    </recommendedName>
</protein>
<dbReference type="EMBL" id="BTFZ01000006">
    <property type="protein sequence ID" value="GMM35269.1"/>
    <property type="molecule type" value="Genomic_DNA"/>
</dbReference>
<dbReference type="RefSeq" id="XP_064852269.1">
    <property type="nucleotide sequence ID" value="XM_064996197.1"/>
</dbReference>
<feature type="signal peptide" evidence="1">
    <location>
        <begin position="1"/>
        <end position="27"/>
    </location>
</feature>
<dbReference type="InterPro" id="IPR033121">
    <property type="entry name" value="PEPTIDASE_A1"/>
</dbReference>
<feature type="domain" description="Peptidase A1" evidence="2">
    <location>
        <begin position="53"/>
        <end position="421"/>
    </location>
</feature>
<sequence length="541" mass="60085">MKSTFFAFPRFYRAVLLLSLTARLAFSFSAHSDNSSIIVGDSLDLLYVKDSLNYLNVTVNGEVQSLLFELNSPIVWYYSSQDSSADYQEFIIEYTEDIKILGEYTNSNNITIATNISLNNQSLGIIDSQGDMEELFDIAQNGTDNFLNGVFGHSYFNPVLKSLNSTGATGATDTNGNFTAKQSYRNNFLVMFFNINDRIQVNSNPSPSYVTGCVVYGDVDFQLINSDVYFTSVLPNSEYFWLIGISTISYFDLGNDNDISSRIIFDNSITLDDGAIIPNNSRVAVFDLSITSTDEDDSILLMAPFADAHKLHSEMFGNDSFSYDDSSNSFLIDCNETRVLQLNIGGNAWNITSSDYVGSAFGSKCVSNIKSYGDESNTKNQTFLIYNYPKLINSQYWVLGSKFFSKITLVFDIDESLVGLSTRDSLETINFITDETLLEQLFKNETGLAYLSDTGNMSSMPFTTISNIFTESISLNYGSDYATTVLESRIIFGTIASSSSSTSSKSFGESLRSKNVVSSTSHKWILLACSMLVPFITLLFF</sequence>
<name>A0AAV5QKW4_9ASCO</name>
<accession>A0AAV5QKW4</accession>
<comment type="caution">
    <text evidence="3">The sequence shown here is derived from an EMBL/GenBank/DDBJ whole genome shotgun (WGS) entry which is preliminary data.</text>
</comment>
<feature type="chain" id="PRO_5043528956" description="Peptidase A1 domain-containing protein" evidence="1">
    <location>
        <begin position="28"/>
        <end position="541"/>
    </location>
</feature>
<keyword evidence="4" id="KW-1185">Reference proteome</keyword>
<dbReference type="SUPFAM" id="SSF50630">
    <property type="entry name" value="Acid proteases"/>
    <property type="match status" value="1"/>
</dbReference>
<reference evidence="3 4" key="1">
    <citation type="journal article" date="2023" name="Elife">
        <title>Identification of key yeast species and microbe-microbe interactions impacting larval growth of Drosophila in the wild.</title>
        <authorList>
            <person name="Mure A."/>
            <person name="Sugiura Y."/>
            <person name="Maeda R."/>
            <person name="Honda K."/>
            <person name="Sakurai N."/>
            <person name="Takahashi Y."/>
            <person name="Watada M."/>
            <person name="Katoh T."/>
            <person name="Gotoh A."/>
            <person name="Gotoh Y."/>
            <person name="Taniguchi I."/>
            <person name="Nakamura K."/>
            <person name="Hayashi T."/>
            <person name="Katayama T."/>
            <person name="Uemura T."/>
            <person name="Hattori Y."/>
        </authorList>
    </citation>
    <scope>NUCLEOTIDE SEQUENCE [LARGE SCALE GENOMIC DNA]</scope>
    <source>
        <strain evidence="3 4">SC-9</strain>
    </source>
</reference>
<dbReference type="Gene3D" id="2.40.70.10">
    <property type="entry name" value="Acid Proteases"/>
    <property type="match status" value="1"/>
</dbReference>
<dbReference type="GeneID" id="90073248"/>